<evidence type="ECO:0000313" key="5">
    <source>
        <dbReference type="EMBL" id="GAL62113.1"/>
    </source>
</evidence>
<dbReference type="Pfam" id="PF06445">
    <property type="entry name" value="GyrI-like"/>
    <property type="match status" value="1"/>
</dbReference>
<name>A0A090VDH3_9FLAO</name>
<gene>
    <name evidence="5" type="ORF">JCM19300_2864</name>
</gene>
<evidence type="ECO:0000259" key="4">
    <source>
        <dbReference type="PROSITE" id="PS01124"/>
    </source>
</evidence>
<dbReference type="AlphaFoldDB" id="A0A090VDH3"/>
<dbReference type="PANTHER" id="PTHR40055">
    <property type="entry name" value="TRANSCRIPTIONAL REGULATOR YGIV-RELATED"/>
    <property type="match status" value="1"/>
</dbReference>
<dbReference type="Gene3D" id="1.10.10.60">
    <property type="entry name" value="Homeodomain-like"/>
    <property type="match status" value="2"/>
</dbReference>
<dbReference type="GO" id="GO:0003700">
    <property type="term" value="F:DNA-binding transcription factor activity"/>
    <property type="evidence" value="ECO:0007669"/>
    <property type="project" value="InterPro"/>
</dbReference>
<dbReference type="InterPro" id="IPR050908">
    <property type="entry name" value="SmbC-like"/>
</dbReference>
<evidence type="ECO:0000256" key="2">
    <source>
        <dbReference type="ARBA" id="ARBA00023125"/>
    </source>
</evidence>
<organism evidence="5 6">
    <name type="scientific">Algibacter lectus</name>
    <dbReference type="NCBI Taxonomy" id="221126"/>
    <lineage>
        <taxon>Bacteria</taxon>
        <taxon>Pseudomonadati</taxon>
        <taxon>Bacteroidota</taxon>
        <taxon>Flavobacteriia</taxon>
        <taxon>Flavobacteriales</taxon>
        <taxon>Flavobacteriaceae</taxon>
        <taxon>Algibacter</taxon>
    </lineage>
</organism>
<keyword evidence="2" id="KW-0238">DNA-binding</keyword>
<keyword evidence="1" id="KW-0805">Transcription regulation</keyword>
<comment type="caution">
    <text evidence="5">The sequence shown here is derived from an EMBL/GenBank/DDBJ whole genome shotgun (WGS) entry which is preliminary data.</text>
</comment>
<dbReference type="PROSITE" id="PS01124">
    <property type="entry name" value="HTH_ARAC_FAMILY_2"/>
    <property type="match status" value="1"/>
</dbReference>
<dbReference type="Gene3D" id="3.20.80.10">
    <property type="entry name" value="Regulatory factor, effector binding domain"/>
    <property type="match status" value="1"/>
</dbReference>
<dbReference type="GO" id="GO:0043565">
    <property type="term" value="F:sequence-specific DNA binding"/>
    <property type="evidence" value="ECO:0007669"/>
    <property type="project" value="InterPro"/>
</dbReference>
<reference evidence="5 6" key="1">
    <citation type="journal article" date="2014" name="Genome Announc.">
        <title>Draft Genome Sequences of Marine Flavobacterium Algibacter lectus Strains SS8 and NR4.</title>
        <authorList>
            <person name="Takatani N."/>
            <person name="Nakanishi M."/>
            <person name="Meirelles P."/>
            <person name="Mino S."/>
            <person name="Suda W."/>
            <person name="Oshima K."/>
            <person name="Hattori M."/>
            <person name="Ohkuma M."/>
            <person name="Hosokawa M."/>
            <person name="Miyashita K."/>
            <person name="Thompson F.L."/>
            <person name="Niwa A."/>
            <person name="Sawabe T."/>
            <person name="Sawabe T."/>
        </authorList>
    </citation>
    <scope>NUCLEOTIDE SEQUENCE [LARGE SCALE GENOMIC DNA]</scope>
    <source>
        <strain evidence="5 6">JCM 19300</strain>
    </source>
</reference>
<dbReference type="InterPro" id="IPR009057">
    <property type="entry name" value="Homeodomain-like_sf"/>
</dbReference>
<dbReference type="Pfam" id="PF12833">
    <property type="entry name" value="HTH_18"/>
    <property type="match status" value="1"/>
</dbReference>
<dbReference type="SMART" id="SM00342">
    <property type="entry name" value="HTH_ARAC"/>
    <property type="match status" value="1"/>
</dbReference>
<protein>
    <submittedName>
        <fullName evidence="5">Transcriptional regulator</fullName>
    </submittedName>
</protein>
<accession>A0A090VDH3</accession>
<dbReference type="InterPro" id="IPR020449">
    <property type="entry name" value="Tscrpt_reg_AraC-type_HTH"/>
</dbReference>
<dbReference type="Proteomes" id="UP000029644">
    <property type="component" value="Unassembled WGS sequence"/>
</dbReference>
<dbReference type="PROSITE" id="PS00041">
    <property type="entry name" value="HTH_ARAC_FAMILY_1"/>
    <property type="match status" value="1"/>
</dbReference>
<dbReference type="InterPro" id="IPR011256">
    <property type="entry name" value="Reg_factor_effector_dom_sf"/>
</dbReference>
<dbReference type="InterPro" id="IPR018060">
    <property type="entry name" value="HTH_AraC"/>
</dbReference>
<evidence type="ECO:0000256" key="1">
    <source>
        <dbReference type="ARBA" id="ARBA00023015"/>
    </source>
</evidence>
<dbReference type="InterPro" id="IPR018062">
    <property type="entry name" value="HTH_AraC-typ_CS"/>
</dbReference>
<feature type="domain" description="HTH araC/xylS-type" evidence="4">
    <location>
        <begin position="15"/>
        <end position="115"/>
    </location>
</feature>
<evidence type="ECO:0000256" key="3">
    <source>
        <dbReference type="ARBA" id="ARBA00023163"/>
    </source>
</evidence>
<dbReference type="PANTHER" id="PTHR40055:SF2">
    <property type="entry name" value="DNA GYRASE INHIBITOR"/>
    <property type="match status" value="1"/>
</dbReference>
<keyword evidence="3" id="KW-0804">Transcription</keyword>
<dbReference type="InterPro" id="IPR010499">
    <property type="entry name" value="AraC_E-bd"/>
</dbReference>
<dbReference type="PRINTS" id="PR00032">
    <property type="entry name" value="HTHARAC"/>
</dbReference>
<dbReference type="RefSeq" id="WP_042503970.1">
    <property type="nucleotide sequence ID" value="NZ_BBNQ01000005.1"/>
</dbReference>
<dbReference type="EMBL" id="BBNQ01000005">
    <property type="protein sequence ID" value="GAL62113.1"/>
    <property type="molecule type" value="Genomic_DNA"/>
</dbReference>
<evidence type="ECO:0000313" key="6">
    <source>
        <dbReference type="Proteomes" id="UP000029644"/>
    </source>
</evidence>
<dbReference type="SUPFAM" id="SSF46689">
    <property type="entry name" value="Homeodomain-like"/>
    <property type="match status" value="2"/>
</dbReference>
<dbReference type="SMART" id="SM00871">
    <property type="entry name" value="AraC_E_bind"/>
    <property type="match status" value="1"/>
</dbReference>
<dbReference type="SUPFAM" id="SSF55136">
    <property type="entry name" value="Probable bacterial effector-binding domain"/>
    <property type="match status" value="1"/>
</dbReference>
<dbReference type="OrthoDB" id="9816011at2"/>
<dbReference type="InterPro" id="IPR029442">
    <property type="entry name" value="GyrI-like"/>
</dbReference>
<proteinExistence type="predicted"/>
<sequence>MTLFNQDKDYIKRVNLALSFIDAHFDSNVLSLESVSEIALFSPFHFHRIFKSIVGETLNSYIGRKRLERAAAMLIHKKEFTITEIALHVGFSTNSAFTRAFKKFYNLSPSEFKNQHPYKFSKIGIVESKIGQENFMLESYFCNINNHLNWIEMNANIEVKQIPELHFASLTHIGVENIDKAFERIIKWAISKGLMQNPETRLARVFHDSFKITDADKVRMSISVLTKEPVLVEGDIHNLSTKAGKYIVGRFEITPQDFEKSWSGLFIWMHDNGYAKADSNPFEIYQNDMREHPEGKAIVDFYIPVM</sequence>